<dbReference type="InterPro" id="IPR036052">
    <property type="entry name" value="TrpB-like_PALP_sf"/>
</dbReference>
<accession>A0A8S0RB00</accession>
<organism evidence="9 10">
    <name type="scientific">Olea europaea subsp. europaea</name>
    <dbReference type="NCBI Taxonomy" id="158383"/>
    <lineage>
        <taxon>Eukaryota</taxon>
        <taxon>Viridiplantae</taxon>
        <taxon>Streptophyta</taxon>
        <taxon>Embryophyta</taxon>
        <taxon>Tracheophyta</taxon>
        <taxon>Spermatophyta</taxon>
        <taxon>Magnoliopsida</taxon>
        <taxon>eudicotyledons</taxon>
        <taxon>Gunneridae</taxon>
        <taxon>Pentapetalae</taxon>
        <taxon>asterids</taxon>
        <taxon>lamiids</taxon>
        <taxon>Lamiales</taxon>
        <taxon>Oleaceae</taxon>
        <taxon>Oleeae</taxon>
        <taxon>Olea</taxon>
    </lineage>
</organism>
<gene>
    <name evidence="9" type="ORF">OLEA9_A084552</name>
</gene>
<feature type="domain" description="Tryptophan synthase beta chain-like PALP" evidence="8">
    <location>
        <begin position="70"/>
        <end position="232"/>
    </location>
</feature>
<evidence type="ECO:0000256" key="7">
    <source>
        <dbReference type="ARBA" id="ARBA00023192"/>
    </source>
</evidence>
<evidence type="ECO:0000313" key="10">
    <source>
        <dbReference type="Proteomes" id="UP000594638"/>
    </source>
</evidence>
<dbReference type="FunFam" id="3.40.50.1100:FF:000006">
    <property type="entry name" value="Cysteine synthase"/>
    <property type="match status" value="1"/>
</dbReference>
<dbReference type="Proteomes" id="UP000594638">
    <property type="component" value="Unassembled WGS sequence"/>
</dbReference>
<dbReference type="OrthoDB" id="1737771at2759"/>
<dbReference type="GO" id="GO:0019344">
    <property type="term" value="P:cysteine biosynthetic process"/>
    <property type="evidence" value="ECO:0007669"/>
    <property type="project" value="UniProtKB-KW"/>
</dbReference>
<reference evidence="9 10" key="1">
    <citation type="submission" date="2019-12" db="EMBL/GenBank/DDBJ databases">
        <authorList>
            <person name="Alioto T."/>
            <person name="Alioto T."/>
            <person name="Gomez Garrido J."/>
        </authorList>
    </citation>
    <scope>NUCLEOTIDE SEQUENCE [LARGE SCALE GENOMIC DNA]</scope>
</reference>
<evidence type="ECO:0000256" key="4">
    <source>
        <dbReference type="ARBA" id="ARBA00022605"/>
    </source>
</evidence>
<comment type="similarity">
    <text evidence="2">Belongs to the cysteine synthase/cystathionine beta-synthase family.</text>
</comment>
<sequence length="239" mass="26089">MDRGTTAGEREADEKWAYCNHSSIIFIFPLVHPISIPYVSVGQEEFPYADLVWEDRGRNGRRSEQNVLIQKALEIVEKTPNSFFLKQYDNPANPEIHYQTTGPEIWESSEGKVDAFFAGIGTGGTVTGVGKFLKQKNPKIKVYGMEPAESAILSGGKPGPNNIQGIGAGFIIPVLDVNILDEIIQVTREEAIEMTKCLALNEGLLVGISSGAAAVAAVKLAKRVENAGELIVVSWFHFI</sequence>
<evidence type="ECO:0000313" key="9">
    <source>
        <dbReference type="EMBL" id="CAA2975270.1"/>
    </source>
</evidence>
<evidence type="ECO:0000259" key="8">
    <source>
        <dbReference type="Pfam" id="PF00291"/>
    </source>
</evidence>
<evidence type="ECO:0000256" key="5">
    <source>
        <dbReference type="ARBA" id="ARBA00022679"/>
    </source>
</evidence>
<dbReference type="PANTHER" id="PTHR10314">
    <property type="entry name" value="CYSTATHIONINE BETA-SYNTHASE"/>
    <property type="match status" value="1"/>
</dbReference>
<dbReference type="SUPFAM" id="SSF53686">
    <property type="entry name" value="Tryptophan synthase beta subunit-like PLP-dependent enzymes"/>
    <property type="match status" value="1"/>
</dbReference>
<evidence type="ECO:0000256" key="3">
    <source>
        <dbReference type="ARBA" id="ARBA00011738"/>
    </source>
</evidence>
<dbReference type="Gene3D" id="3.40.50.1100">
    <property type="match status" value="2"/>
</dbReference>
<comment type="caution">
    <text evidence="9">The sequence shown here is derived from an EMBL/GenBank/DDBJ whole genome shotgun (WGS) entry which is preliminary data.</text>
</comment>
<dbReference type="AlphaFoldDB" id="A0A8S0RB00"/>
<dbReference type="Pfam" id="PF00291">
    <property type="entry name" value="PALP"/>
    <property type="match status" value="1"/>
</dbReference>
<name>A0A8S0RB00_OLEEU</name>
<dbReference type="Gramene" id="OE9A084552T1">
    <property type="protein sequence ID" value="OE9A084552C1"/>
    <property type="gene ID" value="OE9A084552"/>
</dbReference>
<keyword evidence="4" id="KW-0028">Amino-acid biosynthesis</keyword>
<protein>
    <submittedName>
        <fullName evidence="9">Cysteine synthase</fullName>
    </submittedName>
</protein>
<dbReference type="EMBL" id="CACTIH010002247">
    <property type="protein sequence ID" value="CAA2975270.1"/>
    <property type="molecule type" value="Genomic_DNA"/>
</dbReference>
<comment type="cofactor">
    <cofactor evidence="1">
        <name>pyridoxal 5'-phosphate</name>
        <dbReference type="ChEBI" id="CHEBI:597326"/>
    </cofactor>
</comment>
<keyword evidence="5" id="KW-0808">Transferase</keyword>
<dbReference type="GO" id="GO:0016740">
    <property type="term" value="F:transferase activity"/>
    <property type="evidence" value="ECO:0007669"/>
    <property type="project" value="UniProtKB-KW"/>
</dbReference>
<dbReference type="InterPro" id="IPR001926">
    <property type="entry name" value="TrpB-like_PALP"/>
</dbReference>
<keyword evidence="7" id="KW-0198">Cysteine biosynthesis</keyword>
<evidence type="ECO:0000256" key="1">
    <source>
        <dbReference type="ARBA" id="ARBA00001933"/>
    </source>
</evidence>
<comment type="subunit">
    <text evidence="3">Homodimer.</text>
</comment>
<keyword evidence="6" id="KW-0663">Pyridoxal phosphate</keyword>
<evidence type="ECO:0000256" key="2">
    <source>
        <dbReference type="ARBA" id="ARBA00007103"/>
    </source>
</evidence>
<dbReference type="InterPro" id="IPR050214">
    <property type="entry name" value="Cys_Synth/Cystath_Beta-Synth"/>
</dbReference>
<evidence type="ECO:0000256" key="6">
    <source>
        <dbReference type="ARBA" id="ARBA00022898"/>
    </source>
</evidence>
<keyword evidence="10" id="KW-1185">Reference proteome</keyword>
<proteinExistence type="inferred from homology"/>